<dbReference type="InterPro" id="IPR011053">
    <property type="entry name" value="Single_hybrid_motif"/>
</dbReference>
<dbReference type="SUPFAM" id="SSF51230">
    <property type="entry name" value="Single hybrid motif"/>
    <property type="match status" value="1"/>
</dbReference>
<comment type="caution">
    <text evidence="6">The sequence shown here is derived from an EMBL/GenBank/DDBJ whole genome shotgun (WGS) entry which is preliminary data.</text>
</comment>
<dbReference type="NCBIfam" id="TIGR00527">
    <property type="entry name" value="gcvH"/>
    <property type="match status" value="1"/>
</dbReference>
<dbReference type="PANTHER" id="PTHR11715">
    <property type="entry name" value="GLYCINE CLEAVAGE SYSTEM H PROTEIN"/>
    <property type="match status" value="1"/>
</dbReference>
<dbReference type="Gene3D" id="2.40.50.100">
    <property type="match status" value="1"/>
</dbReference>
<dbReference type="Pfam" id="PF01597">
    <property type="entry name" value="GCV_H"/>
    <property type="match status" value="1"/>
</dbReference>
<dbReference type="GO" id="GO:0005829">
    <property type="term" value="C:cytosol"/>
    <property type="evidence" value="ECO:0007669"/>
    <property type="project" value="TreeGrafter"/>
</dbReference>
<proteinExistence type="inferred from homology"/>
<dbReference type="GO" id="GO:0005960">
    <property type="term" value="C:glycine cleavage complex"/>
    <property type="evidence" value="ECO:0007669"/>
    <property type="project" value="InterPro"/>
</dbReference>
<comment type="similarity">
    <text evidence="1 3">Belongs to the GcvH family.</text>
</comment>
<dbReference type="HAMAP" id="MF_00272">
    <property type="entry name" value="GcvH"/>
    <property type="match status" value="1"/>
</dbReference>
<keyword evidence="2 3" id="KW-0450">Lipoyl</keyword>
<evidence type="ECO:0000256" key="1">
    <source>
        <dbReference type="ARBA" id="ARBA00009249"/>
    </source>
</evidence>
<gene>
    <name evidence="3 6" type="primary">gcvH</name>
    <name evidence="6" type="ORF">ENP34_03980</name>
</gene>
<dbReference type="InterPro" id="IPR000089">
    <property type="entry name" value="Biotin_lipoyl"/>
</dbReference>
<dbReference type="InterPro" id="IPR002930">
    <property type="entry name" value="GCV_H"/>
</dbReference>
<dbReference type="InterPro" id="IPR003016">
    <property type="entry name" value="2-oxoA_DH_lipoyl-BS"/>
</dbReference>
<dbReference type="PROSITE" id="PS50968">
    <property type="entry name" value="BIOTINYL_LIPOYL"/>
    <property type="match status" value="1"/>
</dbReference>
<evidence type="ECO:0000256" key="4">
    <source>
        <dbReference type="PIRSR" id="PIRSR617453-50"/>
    </source>
</evidence>
<feature type="modified residue" description="N6-lipoyllysine" evidence="3 4">
    <location>
        <position position="64"/>
    </location>
</feature>
<evidence type="ECO:0000256" key="3">
    <source>
        <dbReference type="HAMAP-Rule" id="MF_00272"/>
    </source>
</evidence>
<dbReference type="PROSITE" id="PS00189">
    <property type="entry name" value="LIPOYL"/>
    <property type="match status" value="1"/>
</dbReference>
<dbReference type="GO" id="GO:0009249">
    <property type="term" value="P:protein lipoylation"/>
    <property type="evidence" value="ECO:0007669"/>
    <property type="project" value="TreeGrafter"/>
</dbReference>
<dbReference type="PANTHER" id="PTHR11715:SF3">
    <property type="entry name" value="GLYCINE CLEAVAGE SYSTEM H PROTEIN-RELATED"/>
    <property type="match status" value="1"/>
</dbReference>
<name>A0A831TED7_9BACT</name>
<sequence length="132" mass="14385">MVQVEQGLRYSRTHEWARIEGDVATVGVTDYAQSELGDITYLELPQPGTQVKQGEPMGVIESVKAASDIYSPVSGEVIEANQGVVDAPEKVNQSPYGEAWLVKIRLSDPSEVENLMDAAAYEQFLAEEAAAR</sequence>
<accession>A0A831TED7</accession>
<comment type="subunit">
    <text evidence="3">The glycine cleavage system is composed of four proteins: P, T, L and H.</text>
</comment>
<dbReference type="EMBL" id="DSIY01000090">
    <property type="protein sequence ID" value="HEG90589.1"/>
    <property type="molecule type" value="Genomic_DNA"/>
</dbReference>
<dbReference type="AlphaFoldDB" id="A0A831TED7"/>
<organism evidence="6">
    <name type="scientific">Thermorudis peleae</name>
    <dbReference type="NCBI Taxonomy" id="1382356"/>
    <lineage>
        <taxon>Bacteria</taxon>
        <taxon>Pseudomonadati</taxon>
        <taxon>Thermomicrobiota</taxon>
        <taxon>Thermomicrobia</taxon>
        <taxon>Thermomicrobia incertae sedis</taxon>
        <taxon>Thermorudis</taxon>
    </lineage>
</organism>
<protein>
    <recommendedName>
        <fullName evidence="3">Glycine cleavage system H protein</fullName>
    </recommendedName>
</protein>
<feature type="domain" description="Lipoyl-binding" evidence="5">
    <location>
        <begin position="23"/>
        <end position="105"/>
    </location>
</feature>
<reference evidence="6" key="1">
    <citation type="journal article" date="2020" name="mSystems">
        <title>Genome- and Community-Level Interaction Insights into Carbon Utilization and Element Cycling Functions of Hydrothermarchaeota in Hydrothermal Sediment.</title>
        <authorList>
            <person name="Zhou Z."/>
            <person name="Liu Y."/>
            <person name="Xu W."/>
            <person name="Pan J."/>
            <person name="Luo Z.H."/>
            <person name="Li M."/>
        </authorList>
    </citation>
    <scope>NUCLEOTIDE SEQUENCE [LARGE SCALE GENOMIC DNA]</scope>
    <source>
        <strain evidence="6">SpSt-210</strain>
    </source>
</reference>
<evidence type="ECO:0000259" key="5">
    <source>
        <dbReference type="PROSITE" id="PS50968"/>
    </source>
</evidence>
<dbReference type="GO" id="GO:0019464">
    <property type="term" value="P:glycine decarboxylation via glycine cleavage system"/>
    <property type="evidence" value="ECO:0007669"/>
    <property type="project" value="UniProtKB-UniRule"/>
</dbReference>
<comment type="function">
    <text evidence="3">The glycine cleavage system catalyzes the degradation of glycine. The H protein shuttles the methylamine group of glycine from the P protein to the T protein.</text>
</comment>
<comment type="cofactor">
    <cofactor evidence="3">
        <name>(R)-lipoate</name>
        <dbReference type="ChEBI" id="CHEBI:83088"/>
    </cofactor>
    <text evidence="3">Binds 1 lipoyl cofactor covalently.</text>
</comment>
<evidence type="ECO:0000313" key="6">
    <source>
        <dbReference type="EMBL" id="HEG90589.1"/>
    </source>
</evidence>
<dbReference type="NCBIfam" id="NF002270">
    <property type="entry name" value="PRK01202.1"/>
    <property type="match status" value="1"/>
</dbReference>
<dbReference type="InterPro" id="IPR017453">
    <property type="entry name" value="GCV_H_sub"/>
</dbReference>
<evidence type="ECO:0000256" key="2">
    <source>
        <dbReference type="ARBA" id="ARBA00022823"/>
    </source>
</evidence>
<dbReference type="CDD" id="cd06848">
    <property type="entry name" value="GCS_H"/>
    <property type="match status" value="1"/>
</dbReference>
<dbReference type="InterPro" id="IPR033753">
    <property type="entry name" value="GCV_H/Fam206"/>
</dbReference>